<dbReference type="SUPFAM" id="SSF46626">
    <property type="entry name" value="Cytochrome c"/>
    <property type="match status" value="1"/>
</dbReference>
<feature type="domain" description="Cytochrome c" evidence="4">
    <location>
        <begin position="82"/>
        <end position="155"/>
    </location>
</feature>
<reference evidence="5" key="1">
    <citation type="journal article" date="2022" name="ISME J.">
        <title>Identification of active gaseous-alkane degraders at natural gas seeps.</title>
        <authorList>
            <person name="Farhan Ul Haque M."/>
            <person name="Hernandez M."/>
            <person name="Crombie A.T."/>
            <person name="Murrell J.C."/>
        </authorList>
    </citation>
    <scope>NUCLEOTIDE SEQUENCE</scope>
    <source>
        <strain evidence="5">PC2</strain>
    </source>
</reference>
<protein>
    <submittedName>
        <fullName evidence="5">Cytochrome c</fullName>
    </submittedName>
</protein>
<gene>
    <name evidence="5" type="ORF">K2U94_00795</name>
</gene>
<evidence type="ECO:0000256" key="2">
    <source>
        <dbReference type="ARBA" id="ARBA00022723"/>
    </source>
</evidence>
<evidence type="ECO:0000259" key="4">
    <source>
        <dbReference type="Pfam" id="PF13442"/>
    </source>
</evidence>
<evidence type="ECO:0000313" key="6">
    <source>
        <dbReference type="Proteomes" id="UP001139104"/>
    </source>
</evidence>
<dbReference type="Proteomes" id="UP001139104">
    <property type="component" value="Unassembled WGS sequence"/>
</dbReference>
<dbReference type="Pfam" id="PF13442">
    <property type="entry name" value="Cytochrome_CBB3"/>
    <property type="match status" value="1"/>
</dbReference>
<evidence type="ECO:0000313" key="5">
    <source>
        <dbReference type="EMBL" id="MCI4681319.1"/>
    </source>
</evidence>
<evidence type="ECO:0000256" key="1">
    <source>
        <dbReference type="ARBA" id="ARBA00022617"/>
    </source>
</evidence>
<proteinExistence type="predicted"/>
<evidence type="ECO:0000256" key="3">
    <source>
        <dbReference type="ARBA" id="ARBA00023004"/>
    </source>
</evidence>
<sequence>MLVIRCILLFLRHNGPALPFLSLVLGAGPPVAARAAHDFLTSAASRALLGGAIRTAIAALLLLCVRDCFAADNQIPDSASTISRGYQRYQGVCGHCHGPDGLGSAFAPSLIDRPIAYKEFRDIALNGRARGTSAMPGYATDPNVAPYLDAIFSYLKARHEGLGRGRPPAP</sequence>
<comment type="caution">
    <text evidence="5">The sequence shown here is derived from an EMBL/GenBank/DDBJ whole genome shotgun (WGS) entry which is preliminary data.</text>
</comment>
<keyword evidence="2" id="KW-0479">Metal-binding</keyword>
<keyword evidence="1" id="KW-0349">Heme</keyword>
<dbReference type="InterPro" id="IPR009056">
    <property type="entry name" value="Cyt_c-like_dom"/>
</dbReference>
<keyword evidence="6" id="KW-1185">Reference proteome</keyword>
<dbReference type="EMBL" id="JAIVFP010000001">
    <property type="protein sequence ID" value="MCI4681319.1"/>
    <property type="molecule type" value="Genomic_DNA"/>
</dbReference>
<name>A0ABS9Z0Y4_9HYPH</name>
<dbReference type="RefSeq" id="WP_243065392.1">
    <property type="nucleotide sequence ID" value="NZ_JAIVFK010000070.1"/>
</dbReference>
<dbReference type="Gene3D" id="1.10.760.10">
    <property type="entry name" value="Cytochrome c-like domain"/>
    <property type="match status" value="1"/>
</dbReference>
<dbReference type="InterPro" id="IPR036909">
    <property type="entry name" value="Cyt_c-like_dom_sf"/>
</dbReference>
<keyword evidence="3" id="KW-0408">Iron</keyword>
<accession>A0ABS9Z0Y4</accession>
<organism evidence="5 6">
    <name type="scientific">Candidatus Rhodoblastus alkanivorans</name>
    <dbReference type="NCBI Taxonomy" id="2954117"/>
    <lineage>
        <taxon>Bacteria</taxon>
        <taxon>Pseudomonadati</taxon>
        <taxon>Pseudomonadota</taxon>
        <taxon>Alphaproteobacteria</taxon>
        <taxon>Hyphomicrobiales</taxon>
        <taxon>Rhodoblastaceae</taxon>
        <taxon>Rhodoblastus</taxon>
    </lineage>
</organism>